<evidence type="ECO:0000313" key="1">
    <source>
        <dbReference type="EMBL" id="MPN62631.1"/>
    </source>
</evidence>
<organism evidence="1">
    <name type="scientific">bioreactor metagenome</name>
    <dbReference type="NCBI Taxonomy" id="1076179"/>
    <lineage>
        <taxon>unclassified sequences</taxon>
        <taxon>metagenomes</taxon>
        <taxon>ecological metagenomes</taxon>
    </lineage>
</organism>
<name>A0A645JG94_9ZZZZ</name>
<proteinExistence type="predicted"/>
<comment type="caution">
    <text evidence="1">The sequence shown here is derived from an EMBL/GenBank/DDBJ whole genome shotgun (WGS) entry which is preliminary data.</text>
</comment>
<gene>
    <name evidence="1" type="ORF">SDC9_210383</name>
</gene>
<sequence>MIAATTGIIAIRELIGNPGRSIDLDMLPRTQRMSDNNSTVDMQVKTVFPGSFMAVSLKHFKRIHAYYGKKNRND</sequence>
<accession>A0A645JG94</accession>
<dbReference type="EMBL" id="VSSQ01140902">
    <property type="protein sequence ID" value="MPN62631.1"/>
    <property type="molecule type" value="Genomic_DNA"/>
</dbReference>
<reference evidence="1" key="1">
    <citation type="submission" date="2019-08" db="EMBL/GenBank/DDBJ databases">
        <authorList>
            <person name="Kucharzyk K."/>
            <person name="Murdoch R.W."/>
            <person name="Higgins S."/>
            <person name="Loffler F."/>
        </authorList>
    </citation>
    <scope>NUCLEOTIDE SEQUENCE</scope>
</reference>
<protein>
    <submittedName>
        <fullName evidence="1">Uncharacterized protein</fullName>
    </submittedName>
</protein>
<dbReference type="AlphaFoldDB" id="A0A645JG94"/>